<name>A0A0R3JQW8_CALMK</name>
<evidence type="ECO:0000256" key="1">
    <source>
        <dbReference type="SAM" id="Coils"/>
    </source>
</evidence>
<reference evidence="2 3" key="1">
    <citation type="submission" date="2015-09" db="EMBL/GenBank/DDBJ databases">
        <title>Draft genome sequence of a Caloramator mitchellensis, a moderate thermophile from the Great Artesian Basin of Australia.</title>
        <authorList>
            <person name="Patel B.K."/>
        </authorList>
    </citation>
    <scope>NUCLEOTIDE SEQUENCE [LARGE SCALE GENOMIC DNA]</scope>
    <source>
        <strain evidence="2 3">VF08</strain>
    </source>
</reference>
<organism evidence="2 3">
    <name type="scientific">Caloramator mitchellensis</name>
    <dbReference type="NCBI Taxonomy" id="908809"/>
    <lineage>
        <taxon>Bacteria</taxon>
        <taxon>Bacillati</taxon>
        <taxon>Bacillota</taxon>
        <taxon>Clostridia</taxon>
        <taxon>Eubacteriales</taxon>
        <taxon>Clostridiaceae</taxon>
        <taxon>Caloramator</taxon>
    </lineage>
</organism>
<dbReference type="RefSeq" id="WP_160318245.1">
    <property type="nucleotide sequence ID" value="NZ_LKHP01000024.1"/>
</dbReference>
<keyword evidence="3" id="KW-1185">Reference proteome</keyword>
<evidence type="ECO:0000313" key="2">
    <source>
        <dbReference type="EMBL" id="KRQ85846.1"/>
    </source>
</evidence>
<sequence>MCQCQRQQSIIEGLINDIKDLTSKNAEMTIRFKILQMENDDLKKRLEKLESCKNN</sequence>
<feature type="coiled-coil region" evidence="1">
    <location>
        <begin position="11"/>
        <end position="52"/>
    </location>
</feature>
<keyword evidence="1" id="KW-0175">Coiled coil</keyword>
<evidence type="ECO:0000313" key="3">
    <source>
        <dbReference type="Proteomes" id="UP000052015"/>
    </source>
</evidence>
<dbReference type="OrthoDB" id="1955454at2"/>
<gene>
    <name evidence="2" type="ORF">ABG79_02360</name>
</gene>
<dbReference type="EMBL" id="LKHP01000024">
    <property type="protein sequence ID" value="KRQ85846.1"/>
    <property type="molecule type" value="Genomic_DNA"/>
</dbReference>
<comment type="caution">
    <text evidence="2">The sequence shown here is derived from an EMBL/GenBank/DDBJ whole genome shotgun (WGS) entry which is preliminary data.</text>
</comment>
<proteinExistence type="predicted"/>
<dbReference type="Proteomes" id="UP000052015">
    <property type="component" value="Unassembled WGS sequence"/>
</dbReference>
<accession>A0A0R3JQW8</accession>
<protein>
    <submittedName>
        <fullName evidence="2">Uncharacterized protein</fullName>
    </submittedName>
</protein>
<dbReference type="STRING" id="908809.ABG79_02360"/>
<dbReference type="AlphaFoldDB" id="A0A0R3JQW8"/>